<dbReference type="EMBL" id="AP027272">
    <property type="protein sequence ID" value="BDX06293.1"/>
    <property type="molecule type" value="Genomic_DNA"/>
</dbReference>
<dbReference type="Gene3D" id="3.30.2130.10">
    <property type="entry name" value="VC0802-like"/>
    <property type="match status" value="1"/>
</dbReference>
<name>A0AA48HG26_9ALTE</name>
<dbReference type="CDD" id="cd04868">
    <property type="entry name" value="ACT_AK-like"/>
    <property type="match status" value="1"/>
</dbReference>
<sequence>MPKQTLATLPQVFTVHSLAADAEVPRQVFNASVFFIGKTNDELSIVVPETVIVDSEESDGDWRALEVLGPLELSMVGIMAQIGNVLAKAKVSIFVVSTFETDYFLVKERDLNNAAEALEKDGYKVIL</sequence>
<feature type="domain" description="CASTOR ACT" evidence="1">
    <location>
        <begin position="57"/>
        <end position="120"/>
    </location>
</feature>
<dbReference type="Pfam" id="PF13840">
    <property type="entry name" value="ACT_7"/>
    <property type="match status" value="1"/>
</dbReference>
<dbReference type="InterPro" id="IPR045865">
    <property type="entry name" value="ACT-like_dom_sf"/>
</dbReference>
<dbReference type="KEGG" id="pmaw:MACH26_18140"/>
<dbReference type="Proteomes" id="UP001333710">
    <property type="component" value="Chromosome"/>
</dbReference>
<accession>A0AA48HG26</accession>
<evidence type="ECO:0000259" key="1">
    <source>
        <dbReference type="Pfam" id="PF13840"/>
    </source>
</evidence>
<proteinExistence type="predicted"/>
<dbReference type="AlphaFoldDB" id="A0AA48HG26"/>
<organism evidence="2 3">
    <name type="scientific">Planctobacterium marinum</name>
    <dbReference type="NCBI Taxonomy" id="1631968"/>
    <lineage>
        <taxon>Bacteria</taxon>
        <taxon>Pseudomonadati</taxon>
        <taxon>Pseudomonadota</taxon>
        <taxon>Gammaproteobacteria</taxon>
        <taxon>Alteromonadales</taxon>
        <taxon>Alteromonadaceae</taxon>
        <taxon>Planctobacterium</taxon>
    </lineage>
</organism>
<dbReference type="PANTHER" id="PTHR31131">
    <property type="entry name" value="CHROMOSOME 1, WHOLE GENOME SHOTGUN SEQUENCE"/>
    <property type="match status" value="1"/>
</dbReference>
<dbReference type="PIRSF" id="PIRSF008459">
    <property type="entry name" value="UCP008459"/>
    <property type="match status" value="1"/>
</dbReference>
<dbReference type="RefSeq" id="WP_338292319.1">
    <property type="nucleotide sequence ID" value="NZ_AP027272.1"/>
</dbReference>
<dbReference type="InterPro" id="IPR016540">
    <property type="entry name" value="UCP008459"/>
</dbReference>
<evidence type="ECO:0000313" key="2">
    <source>
        <dbReference type="EMBL" id="BDX06293.1"/>
    </source>
</evidence>
<evidence type="ECO:0000313" key="3">
    <source>
        <dbReference type="Proteomes" id="UP001333710"/>
    </source>
</evidence>
<dbReference type="SUPFAM" id="SSF55021">
    <property type="entry name" value="ACT-like"/>
    <property type="match status" value="2"/>
</dbReference>
<protein>
    <submittedName>
        <fullName evidence="2">Amino acid-binding protein</fullName>
    </submittedName>
</protein>
<gene>
    <name evidence="2" type="ORF">MACH26_18140</name>
</gene>
<keyword evidence="3" id="KW-1185">Reference proteome</keyword>
<dbReference type="PANTHER" id="PTHR31131:SF6">
    <property type="entry name" value="CASTOR ACT DOMAIN-CONTAINING PROTEIN"/>
    <property type="match status" value="1"/>
</dbReference>
<dbReference type="InterPro" id="IPR027795">
    <property type="entry name" value="CASTOR_ACT_dom"/>
</dbReference>
<dbReference type="InterPro" id="IPR051719">
    <property type="entry name" value="CASTOR_mTORC1"/>
</dbReference>
<reference evidence="2" key="1">
    <citation type="submission" date="2023-01" db="EMBL/GenBank/DDBJ databases">
        <title>Complete genome sequence of Planctobacterium marinum strain Dej080120_11.</title>
        <authorList>
            <person name="Ueki S."/>
            <person name="Maruyama F."/>
        </authorList>
    </citation>
    <scope>NUCLEOTIDE SEQUENCE</scope>
    <source>
        <strain evidence="2">Dej080120_11</strain>
    </source>
</reference>